<dbReference type="PANTHER" id="PTHR23418">
    <property type="entry name" value="ACIREDUCTONE DIOXYGENASE"/>
    <property type="match status" value="1"/>
</dbReference>
<comment type="pathway">
    <text evidence="11">Amino-acid biosynthesis; L-methionine biosynthesis via salvage pathway; L-methionine from S-methyl-5-thio-alpha-D-ribose 1-phosphate: step 5/6.</text>
</comment>
<keyword evidence="5 11" id="KW-0479">Metal-binding</keyword>
<dbReference type="GO" id="GO:0016151">
    <property type="term" value="F:nickel cation binding"/>
    <property type="evidence" value="ECO:0007669"/>
    <property type="project" value="UniProtKB-UniRule"/>
</dbReference>
<comment type="cofactor">
    <cofactor evidence="11">
        <name>Fe(2+)</name>
        <dbReference type="ChEBI" id="CHEBI:29033"/>
    </cofactor>
    <cofactor evidence="11">
        <name>Ni(2+)</name>
        <dbReference type="ChEBI" id="CHEBI:49786"/>
    </cofactor>
    <text evidence="11">Binds either 1 Fe or Ni cation per monomer. Iron-binding promotes an acireductone dioxygenase reaction producing 2-keto-4-methylthiobutyrate, while nickel-binding promotes an acireductone dioxygenase reaction producing 3-(methylsulfanyl)propanoate.</text>
</comment>
<dbReference type="HAMAP" id="MF_03154">
    <property type="entry name" value="Salvage_MtnD_euk"/>
    <property type="match status" value="1"/>
</dbReference>
<dbReference type="EC" id="1.13.11.53" evidence="11"/>
<feature type="binding site" evidence="11">
    <location>
        <position position="93"/>
    </location>
    <ligand>
        <name>Ni(2+)</name>
        <dbReference type="ChEBI" id="CHEBI:49786"/>
        <note>for nickel-dependent acireductone dioxygenase activity</note>
    </ligand>
</feature>
<comment type="catalytic activity">
    <reaction evidence="11">
        <text>1,2-dihydroxy-5-(methylsulfanyl)pent-1-en-3-one + O2 = 3-(methylsulfanyl)propanoate + CO + formate + 2 H(+)</text>
        <dbReference type="Rhea" id="RHEA:14161"/>
        <dbReference type="ChEBI" id="CHEBI:15378"/>
        <dbReference type="ChEBI" id="CHEBI:15379"/>
        <dbReference type="ChEBI" id="CHEBI:15740"/>
        <dbReference type="ChEBI" id="CHEBI:17245"/>
        <dbReference type="ChEBI" id="CHEBI:49016"/>
        <dbReference type="ChEBI" id="CHEBI:49252"/>
        <dbReference type="EC" id="1.13.11.53"/>
    </reaction>
</comment>
<dbReference type="GO" id="GO:0005634">
    <property type="term" value="C:nucleus"/>
    <property type="evidence" value="ECO:0007669"/>
    <property type="project" value="UniProtKB-SubCell"/>
</dbReference>
<evidence type="ECO:0000256" key="8">
    <source>
        <dbReference type="ARBA" id="ARBA00023004"/>
    </source>
</evidence>
<feature type="binding site" evidence="11">
    <location>
        <position position="132"/>
    </location>
    <ligand>
        <name>Ni(2+)</name>
        <dbReference type="ChEBI" id="CHEBI:49786"/>
        <note>for nickel-dependent acireductone dioxygenase activity</note>
    </ligand>
</feature>
<protein>
    <recommendedName>
        <fullName evidence="11">Acireductone dioxygenase</fullName>
    </recommendedName>
    <alternativeName>
        <fullName evidence="11">Acireductone dioxygenase (Fe(2+)-requiring)</fullName>
        <shortName evidence="11">ARD'</shortName>
        <shortName evidence="11">Fe-ARD</shortName>
        <ecNumber evidence="11">1.13.11.54</ecNumber>
    </alternativeName>
    <alternativeName>
        <fullName evidence="11">Acireductone dioxygenase (Ni(2+)-requiring)</fullName>
        <shortName evidence="11">ARD</shortName>
        <shortName evidence="11">Ni-ARD</shortName>
        <ecNumber evidence="11">1.13.11.53</ecNumber>
    </alternativeName>
</protein>
<evidence type="ECO:0000256" key="1">
    <source>
        <dbReference type="ARBA" id="ARBA00000428"/>
    </source>
</evidence>
<name>A0A1E4TEV1_9ASCO</name>
<evidence type="ECO:0000256" key="6">
    <source>
        <dbReference type="ARBA" id="ARBA00022964"/>
    </source>
</evidence>
<keyword evidence="6 11" id="KW-0223">Dioxygenase</keyword>
<evidence type="ECO:0000256" key="7">
    <source>
        <dbReference type="ARBA" id="ARBA00023002"/>
    </source>
</evidence>
<comment type="similarity">
    <text evidence="11">Belongs to the acireductone dioxygenase (ARD) family.</text>
</comment>
<dbReference type="AlphaFoldDB" id="A0A1E4TEV1"/>
<feature type="binding site" evidence="11">
    <location>
        <position position="89"/>
    </location>
    <ligand>
        <name>Ni(2+)</name>
        <dbReference type="ChEBI" id="CHEBI:49786"/>
        <note>for nickel-dependent acireductone dioxygenase activity</note>
    </ligand>
</feature>
<sequence length="176" mass="20533">MKAYYHDELPGDQREMHDSGRPVDESTLEKIGVLYKYALPTDSGEVPEEIEALAKERNYKNRDCVTISPSSFGDAYEDKIRIFYEEHIHEDEEIRYVVDGNGFFDVRSLDDHWIRCYVEKGDLLILPEGIYHRFTPAISNYIKAVRLFKEEPKWIALPRPQEENPSRTSYLNSIAA</sequence>
<keyword evidence="10 11" id="KW-0539">Nucleus</keyword>
<evidence type="ECO:0000256" key="12">
    <source>
        <dbReference type="SAM" id="MobiDB-lite"/>
    </source>
</evidence>
<dbReference type="InterPro" id="IPR027496">
    <property type="entry name" value="ARD_euk"/>
</dbReference>
<dbReference type="GO" id="GO:0010308">
    <property type="term" value="F:acireductone dioxygenase (Ni2+-requiring) activity"/>
    <property type="evidence" value="ECO:0007669"/>
    <property type="project" value="UniProtKB-UniRule"/>
</dbReference>
<dbReference type="GO" id="GO:0005737">
    <property type="term" value="C:cytoplasm"/>
    <property type="evidence" value="ECO:0007669"/>
    <property type="project" value="UniProtKB-SubCell"/>
</dbReference>
<dbReference type="PANTHER" id="PTHR23418:SF0">
    <property type="entry name" value="ACIREDUCTONE DIOXYGENASE"/>
    <property type="match status" value="1"/>
</dbReference>
<gene>
    <name evidence="11" type="primary">ADI1</name>
    <name evidence="13" type="ORF">CANCADRAFT_104687</name>
</gene>
<dbReference type="EMBL" id="KV453842">
    <property type="protein sequence ID" value="ODV90295.1"/>
    <property type="molecule type" value="Genomic_DNA"/>
</dbReference>
<dbReference type="OrthoDB" id="1867259at2759"/>
<reference evidence="14" key="1">
    <citation type="submission" date="2016-02" db="EMBL/GenBank/DDBJ databases">
        <title>Comparative genomics of biotechnologically important yeasts.</title>
        <authorList>
            <consortium name="DOE Joint Genome Institute"/>
            <person name="Riley R."/>
            <person name="Haridas S."/>
            <person name="Wolfe K.H."/>
            <person name="Lopes M.R."/>
            <person name="Hittinger C.T."/>
            <person name="Goker M."/>
            <person name="Salamov A."/>
            <person name="Wisecaver J."/>
            <person name="Long T.M."/>
            <person name="Aerts A.L."/>
            <person name="Barry K."/>
            <person name="Choi C."/>
            <person name="Clum A."/>
            <person name="Coughlan A.Y."/>
            <person name="Deshpande S."/>
            <person name="Douglass A.P."/>
            <person name="Hanson S.J."/>
            <person name="Klenk H.-P."/>
            <person name="Labutti K."/>
            <person name="Lapidus A."/>
            <person name="Lindquist E."/>
            <person name="Lipzen A."/>
            <person name="Meier-Kolthoff J.P."/>
            <person name="Ohm R.A."/>
            <person name="Otillar R.P."/>
            <person name="Pangilinan J."/>
            <person name="Peng Y."/>
            <person name="Rokas A."/>
            <person name="Rosa C.A."/>
            <person name="Scheuner C."/>
            <person name="Sibirny A.A."/>
            <person name="Slot J.C."/>
            <person name="Stielow J.B."/>
            <person name="Sun H."/>
            <person name="Kurtzman C.P."/>
            <person name="Blackwell M."/>
            <person name="Jeffries T.W."/>
            <person name="Grigoriev I.V."/>
        </authorList>
    </citation>
    <scope>NUCLEOTIDE SEQUENCE [LARGE SCALE GENOMIC DNA]</scope>
    <source>
        <strain evidence="14">NRRL Y-17796</strain>
    </source>
</reference>
<evidence type="ECO:0000256" key="4">
    <source>
        <dbReference type="ARBA" id="ARBA00022605"/>
    </source>
</evidence>
<evidence type="ECO:0000313" key="14">
    <source>
        <dbReference type="Proteomes" id="UP000095023"/>
    </source>
</evidence>
<organism evidence="13 14">
    <name type="scientific">Tortispora caseinolytica NRRL Y-17796</name>
    <dbReference type="NCBI Taxonomy" id="767744"/>
    <lineage>
        <taxon>Eukaryota</taxon>
        <taxon>Fungi</taxon>
        <taxon>Dikarya</taxon>
        <taxon>Ascomycota</taxon>
        <taxon>Saccharomycotina</taxon>
        <taxon>Trigonopsidomycetes</taxon>
        <taxon>Trigonopsidales</taxon>
        <taxon>Trigonopsidaceae</taxon>
        <taxon>Tortispora</taxon>
    </lineage>
</organism>
<dbReference type="InterPro" id="IPR014710">
    <property type="entry name" value="RmlC-like_jellyroll"/>
</dbReference>
<comment type="function">
    <text evidence="11">Catalyzes 2 different reactions between oxygen and the acireductone 1,2-dihydroxy-3-keto-5-methylthiopentene (DHK-MTPene) depending upon the metal bound in the active site. Fe-containing acireductone dioxygenase (Fe-ARD) produces formate and 2-keto-4-methylthiobutyrate (KMTB), the alpha-ketoacid precursor of methionine in the methionine recycle pathway. Ni-containing acireductone dioxygenase (Ni-ARD) produces methylthiopropionate, carbon monoxide and formate, and does not lie on the methionine recycle pathway.</text>
</comment>
<keyword evidence="14" id="KW-1185">Reference proteome</keyword>
<feature type="region of interest" description="Disordered" evidence="12">
    <location>
        <begin position="1"/>
        <end position="23"/>
    </location>
</feature>
<dbReference type="CDD" id="cd02232">
    <property type="entry name" value="cupin_ARD"/>
    <property type="match status" value="1"/>
</dbReference>
<comment type="catalytic activity">
    <reaction evidence="1 11">
        <text>1,2-dihydroxy-5-(methylsulfanyl)pent-1-en-3-one + O2 = 4-methylsulfanyl-2-oxobutanoate + formate + 2 H(+)</text>
        <dbReference type="Rhea" id="RHEA:24504"/>
        <dbReference type="ChEBI" id="CHEBI:15378"/>
        <dbReference type="ChEBI" id="CHEBI:15379"/>
        <dbReference type="ChEBI" id="CHEBI:15740"/>
        <dbReference type="ChEBI" id="CHEBI:16723"/>
        <dbReference type="ChEBI" id="CHEBI:49252"/>
        <dbReference type="EC" id="1.13.11.54"/>
    </reaction>
</comment>
<feature type="binding site" evidence="11">
    <location>
        <position position="132"/>
    </location>
    <ligand>
        <name>Fe(2+)</name>
        <dbReference type="ChEBI" id="CHEBI:29033"/>
        <note>for iron-dependent acireductone dioxygenase activity</note>
    </ligand>
</feature>
<dbReference type="Pfam" id="PF03079">
    <property type="entry name" value="ARD"/>
    <property type="match status" value="1"/>
</dbReference>
<dbReference type="GO" id="GO:0010309">
    <property type="term" value="F:acireductone dioxygenase [iron(II)-requiring] activity"/>
    <property type="evidence" value="ECO:0007669"/>
    <property type="project" value="UniProtKB-UniRule"/>
</dbReference>
<dbReference type="GO" id="GO:0005506">
    <property type="term" value="F:iron ion binding"/>
    <property type="evidence" value="ECO:0007669"/>
    <property type="project" value="UniProtKB-UniRule"/>
</dbReference>
<dbReference type="InterPro" id="IPR011051">
    <property type="entry name" value="RmlC_Cupin_sf"/>
</dbReference>
<evidence type="ECO:0000313" key="13">
    <source>
        <dbReference type="EMBL" id="ODV90295.1"/>
    </source>
</evidence>
<comment type="subcellular location">
    <subcellularLocation>
        <location evidence="11">Cytoplasm</location>
    </subcellularLocation>
    <subcellularLocation>
        <location evidence="11">Nucleus</location>
    </subcellularLocation>
</comment>
<keyword evidence="8 11" id="KW-0408">Iron</keyword>
<dbReference type="GO" id="GO:0019509">
    <property type="term" value="P:L-methionine salvage from methylthioadenosine"/>
    <property type="evidence" value="ECO:0007669"/>
    <property type="project" value="UniProtKB-UniRule"/>
</dbReference>
<dbReference type="EC" id="1.13.11.54" evidence="11"/>
<keyword evidence="4 11" id="KW-0028">Amino-acid biosynthesis</keyword>
<dbReference type="SUPFAM" id="SSF51182">
    <property type="entry name" value="RmlC-like cupins"/>
    <property type="match status" value="1"/>
</dbReference>
<evidence type="ECO:0000256" key="5">
    <source>
        <dbReference type="ARBA" id="ARBA00022723"/>
    </source>
</evidence>
<proteinExistence type="inferred from homology"/>
<dbReference type="Proteomes" id="UP000095023">
    <property type="component" value="Unassembled WGS sequence"/>
</dbReference>
<dbReference type="Gene3D" id="2.60.120.10">
    <property type="entry name" value="Jelly Rolls"/>
    <property type="match status" value="1"/>
</dbReference>
<accession>A0A1E4TEV1</accession>
<dbReference type="UniPathway" id="UPA00904">
    <property type="reaction ID" value="UER00878"/>
</dbReference>
<feature type="binding site" evidence="11">
    <location>
        <position position="93"/>
    </location>
    <ligand>
        <name>Fe(2+)</name>
        <dbReference type="ChEBI" id="CHEBI:29033"/>
        <note>for iron-dependent acireductone dioxygenase activity</note>
    </ligand>
</feature>
<evidence type="ECO:0000256" key="10">
    <source>
        <dbReference type="ARBA" id="ARBA00023242"/>
    </source>
</evidence>
<keyword evidence="9 11" id="KW-0486">Methionine biosynthesis</keyword>
<dbReference type="InterPro" id="IPR004313">
    <property type="entry name" value="ARD"/>
</dbReference>
<dbReference type="FunFam" id="2.60.120.10:FF:000099">
    <property type="entry name" value="1,2-dihydroxy-3-keto-5-methylthiopentene dioxygenase"/>
    <property type="match status" value="1"/>
</dbReference>
<evidence type="ECO:0000256" key="9">
    <source>
        <dbReference type="ARBA" id="ARBA00023167"/>
    </source>
</evidence>
<evidence type="ECO:0000256" key="11">
    <source>
        <dbReference type="HAMAP-Rule" id="MF_03154"/>
    </source>
</evidence>
<keyword evidence="3 11" id="KW-0533">Nickel</keyword>
<feature type="binding site" evidence="11">
    <location>
        <position position="89"/>
    </location>
    <ligand>
        <name>Fe(2+)</name>
        <dbReference type="ChEBI" id="CHEBI:29033"/>
        <note>for iron-dependent acireductone dioxygenase activity</note>
    </ligand>
</feature>
<keyword evidence="7 11" id="KW-0560">Oxidoreductase</keyword>
<keyword evidence="2 11" id="KW-0963">Cytoplasm</keyword>
<evidence type="ECO:0000256" key="2">
    <source>
        <dbReference type="ARBA" id="ARBA00022490"/>
    </source>
</evidence>
<feature type="binding site" evidence="11">
    <location>
        <position position="87"/>
    </location>
    <ligand>
        <name>Fe(2+)</name>
        <dbReference type="ChEBI" id="CHEBI:29033"/>
        <note>for iron-dependent acireductone dioxygenase activity</note>
    </ligand>
</feature>
<evidence type="ECO:0000256" key="3">
    <source>
        <dbReference type="ARBA" id="ARBA00022596"/>
    </source>
</evidence>
<feature type="binding site" evidence="11">
    <location>
        <position position="87"/>
    </location>
    <ligand>
        <name>Ni(2+)</name>
        <dbReference type="ChEBI" id="CHEBI:49786"/>
        <note>for nickel-dependent acireductone dioxygenase activity</note>
    </ligand>
</feature>